<dbReference type="EMBL" id="GGEC01086958">
    <property type="protein sequence ID" value="MBX67442.1"/>
    <property type="molecule type" value="Transcribed_RNA"/>
</dbReference>
<accession>A0A2P2QKD9</accession>
<sequence length="29" mass="3689">MQRNETQKLHLWYRNICRYIIPKVQIKSE</sequence>
<evidence type="ECO:0000313" key="1">
    <source>
        <dbReference type="EMBL" id="MBX67442.1"/>
    </source>
</evidence>
<name>A0A2P2QKD9_RHIMU</name>
<protein>
    <submittedName>
        <fullName evidence="1">Uncharacterized protein</fullName>
    </submittedName>
</protein>
<proteinExistence type="predicted"/>
<organism evidence="1">
    <name type="scientific">Rhizophora mucronata</name>
    <name type="common">Asiatic mangrove</name>
    <dbReference type="NCBI Taxonomy" id="61149"/>
    <lineage>
        <taxon>Eukaryota</taxon>
        <taxon>Viridiplantae</taxon>
        <taxon>Streptophyta</taxon>
        <taxon>Embryophyta</taxon>
        <taxon>Tracheophyta</taxon>
        <taxon>Spermatophyta</taxon>
        <taxon>Magnoliopsida</taxon>
        <taxon>eudicotyledons</taxon>
        <taxon>Gunneridae</taxon>
        <taxon>Pentapetalae</taxon>
        <taxon>rosids</taxon>
        <taxon>fabids</taxon>
        <taxon>Malpighiales</taxon>
        <taxon>Rhizophoraceae</taxon>
        <taxon>Rhizophora</taxon>
    </lineage>
</organism>
<dbReference type="AlphaFoldDB" id="A0A2P2QKD9"/>
<reference evidence="1" key="1">
    <citation type="submission" date="2018-02" db="EMBL/GenBank/DDBJ databases">
        <title>Rhizophora mucronata_Transcriptome.</title>
        <authorList>
            <person name="Meera S.P."/>
            <person name="Sreeshan A."/>
            <person name="Augustine A."/>
        </authorList>
    </citation>
    <scope>NUCLEOTIDE SEQUENCE</scope>
    <source>
        <tissue evidence="1">Leaf</tissue>
    </source>
</reference>